<feature type="region of interest" description="Disordered" evidence="2">
    <location>
        <begin position="60"/>
        <end position="141"/>
    </location>
</feature>
<dbReference type="InterPro" id="IPR036517">
    <property type="entry name" value="FF_domain_sf"/>
</dbReference>
<feature type="compositionally biased region" description="Basic and acidic residues" evidence="2">
    <location>
        <begin position="76"/>
        <end position="88"/>
    </location>
</feature>
<dbReference type="Gene3D" id="1.10.10.440">
    <property type="entry name" value="FF domain"/>
    <property type="match status" value="1"/>
</dbReference>
<dbReference type="EMBL" id="JBEHCU010008142">
    <property type="protein sequence ID" value="KAL1387539.1"/>
    <property type="molecule type" value="Genomic_DNA"/>
</dbReference>
<evidence type="ECO:0000313" key="4">
    <source>
        <dbReference type="EMBL" id="KAL1387539.1"/>
    </source>
</evidence>
<dbReference type="SMART" id="SM00441">
    <property type="entry name" value="FF"/>
    <property type="match status" value="1"/>
</dbReference>
<evidence type="ECO:0000259" key="3">
    <source>
        <dbReference type="SMART" id="SM00441"/>
    </source>
</evidence>
<dbReference type="Pfam" id="PF01846">
    <property type="entry name" value="FF"/>
    <property type="match status" value="1"/>
</dbReference>
<gene>
    <name evidence="4" type="ORF">pipiens_012714</name>
</gene>
<evidence type="ECO:0000313" key="5">
    <source>
        <dbReference type="Proteomes" id="UP001562425"/>
    </source>
</evidence>
<dbReference type="SUPFAM" id="SSF81698">
    <property type="entry name" value="FF domain"/>
    <property type="match status" value="1"/>
</dbReference>
<dbReference type="PANTHER" id="PTHR15377:SF3">
    <property type="entry name" value="WW DOMAIN-CONTAINING PROTEIN"/>
    <property type="match status" value="1"/>
</dbReference>
<name>A0ABD1D1F0_CULPP</name>
<keyword evidence="5" id="KW-1185">Reference proteome</keyword>
<proteinExistence type="predicted"/>
<comment type="caution">
    <text evidence="4">The sequence shown here is derived from an EMBL/GenBank/DDBJ whole genome shotgun (WGS) entry which is preliminary data.</text>
</comment>
<dbReference type="Proteomes" id="UP001562425">
    <property type="component" value="Unassembled WGS sequence"/>
</dbReference>
<evidence type="ECO:0000256" key="1">
    <source>
        <dbReference type="ARBA" id="ARBA00022737"/>
    </source>
</evidence>
<feature type="domain" description="FF" evidence="3">
    <location>
        <begin position="13"/>
        <end position="60"/>
    </location>
</feature>
<accession>A0ABD1D1F0</accession>
<sequence length="141" mass="16948">MIRERQLVKVRCVMRKKRKEKEVSAFSTLEKELHKIVFDPRYLLLTSKERKRVFKKYVKDRAEEERKEKKNKMKMKREEYRPRCNAEKTDDDDKATPSATHRDGPPDCPLWYSSPTSGRSSYATRRRRQSAFEFKKISGED</sequence>
<evidence type="ECO:0000256" key="2">
    <source>
        <dbReference type="SAM" id="MobiDB-lite"/>
    </source>
</evidence>
<dbReference type="InterPro" id="IPR002713">
    <property type="entry name" value="FF_domain"/>
</dbReference>
<protein>
    <recommendedName>
        <fullName evidence="3">FF domain-containing protein</fullName>
    </recommendedName>
</protein>
<reference evidence="4 5" key="1">
    <citation type="submission" date="2024-05" db="EMBL/GenBank/DDBJ databases">
        <title>Culex pipiens pipiens assembly and annotation.</title>
        <authorList>
            <person name="Alout H."/>
            <person name="Durand T."/>
        </authorList>
    </citation>
    <scope>NUCLEOTIDE SEQUENCE [LARGE SCALE GENOMIC DNA]</scope>
    <source>
        <strain evidence="4">HA-2024</strain>
        <tissue evidence="4">Whole body</tissue>
    </source>
</reference>
<organism evidence="4 5">
    <name type="scientific">Culex pipiens pipiens</name>
    <name type="common">Northern house mosquito</name>
    <dbReference type="NCBI Taxonomy" id="38569"/>
    <lineage>
        <taxon>Eukaryota</taxon>
        <taxon>Metazoa</taxon>
        <taxon>Ecdysozoa</taxon>
        <taxon>Arthropoda</taxon>
        <taxon>Hexapoda</taxon>
        <taxon>Insecta</taxon>
        <taxon>Pterygota</taxon>
        <taxon>Neoptera</taxon>
        <taxon>Endopterygota</taxon>
        <taxon>Diptera</taxon>
        <taxon>Nematocera</taxon>
        <taxon>Culicoidea</taxon>
        <taxon>Culicidae</taxon>
        <taxon>Culicinae</taxon>
        <taxon>Culicini</taxon>
        <taxon>Culex</taxon>
        <taxon>Culex</taxon>
    </lineage>
</organism>
<dbReference type="InterPro" id="IPR045148">
    <property type="entry name" value="TCRG1-like"/>
</dbReference>
<feature type="compositionally biased region" description="Polar residues" evidence="2">
    <location>
        <begin position="113"/>
        <end position="123"/>
    </location>
</feature>
<dbReference type="PANTHER" id="PTHR15377">
    <property type="entry name" value="TRANSCRIPTION ELONGATION REGULATOR 1"/>
    <property type="match status" value="1"/>
</dbReference>
<dbReference type="AlphaFoldDB" id="A0ABD1D1F0"/>
<keyword evidence="1" id="KW-0677">Repeat</keyword>